<dbReference type="AlphaFoldDB" id="Q20YN6"/>
<feature type="transmembrane region" description="Helical" evidence="1">
    <location>
        <begin position="33"/>
        <end position="51"/>
    </location>
</feature>
<evidence type="ECO:0000256" key="1">
    <source>
        <dbReference type="SAM" id="Phobius"/>
    </source>
</evidence>
<gene>
    <name evidence="2" type="ordered locus">RPC_4226</name>
</gene>
<dbReference type="EMBL" id="CP000301">
    <property type="protein sequence ID" value="ABD89750.1"/>
    <property type="molecule type" value="Genomic_DNA"/>
</dbReference>
<sequence length="83" mass="8844">MECARHIAKAEKRQEASMNHSIYSADRTTHLKIVVVALIAGIAVAGFGISARVNSDESYSQTARVIKAGQPVTVTSSSTSLVR</sequence>
<dbReference type="eggNOG" id="ENOG5032HXN">
    <property type="taxonomic scope" value="Bacteria"/>
</dbReference>
<organism evidence="2">
    <name type="scientific">Rhodopseudomonas palustris (strain BisB18)</name>
    <dbReference type="NCBI Taxonomy" id="316056"/>
    <lineage>
        <taxon>Bacteria</taxon>
        <taxon>Pseudomonadati</taxon>
        <taxon>Pseudomonadota</taxon>
        <taxon>Alphaproteobacteria</taxon>
        <taxon>Hyphomicrobiales</taxon>
        <taxon>Nitrobacteraceae</taxon>
        <taxon>Rhodopseudomonas</taxon>
    </lineage>
</organism>
<keyword evidence="1" id="KW-0812">Transmembrane</keyword>
<proteinExistence type="predicted"/>
<name>Q20YN6_RHOPB</name>
<dbReference type="KEGG" id="rpc:RPC_4226"/>
<protein>
    <submittedName>
        <fullName evidence="2">Uncharacterized protein</fullName>
    </submittedName>
</protein>
<keyword evidence="1" id="KW-1133">Transmembrane helix</keyword>
<dbReference type="HOGENOM" id="CLU_193825_0_0_5"/>
<accession>Q20YN6</accession>
<reference evidence="2" key="1">
    <citation type="submission" date="2006-03" db="EMBL/GenBank/DDBJ databases">
        <title>Complete sequence of Rhodopseudomonas palustris BisB18.</title>
        <authorList>
            <consortium name="US DOE Joint Genome Institute"/>
            <person name="Copeland A."/>
            <person name="Lucas S."/>
            <person name="Lapidus A."/>
            <person name="Barry K."/>
            <person name="Detter J.C."/>
            <person name="Glavina del Rio T."/>
            <person name="Hammon N."/>
            <person name="Israni S."/>
            <person name="Dalin E."/>
            <person name="Tice H."/>
            <person name="Pitluck S."/>
            <person name="Chain P."/>
            <person name="Malfatti S."/>
            <person name="Shin M."/>
            <person name="Vergez L."/>
            <person name="Schmutz J."/>
            <person name="Larimer F."/>
            <person name="Land M."/>
            <person name="Hauser L."/>
            <person name="Pelletier D.A."/>
            <person name="Kyrpides N."/>
            <person name="Anderson I."/>
            <person name="Oda Y."/>
            <person name="Harwood C.S."/>
            <person name="Richardson P."/>
        </authorList>
    </citation>
    <scope>NUCLEOTIDE SEQUENCE [LARGE SCALE GENOMIC DNA]</scope>
    <source>
        <strain evidence="2">BisB18</strain>
    </source>
</reference>
<evidence type="ECO:0000313" key="2">
    <source>
        <dbReference type="EMBL" id="ABD89750.1"/>
    </source>
</evidence>
<keyword evidence="1" id="KW-0472">Membrane</keyword>